<proteinExistence type="predicted"/>
<dbReference type="InterPro" id="IPR033116">
    <property type="entry name" value="TRYPSIN_SER"/>
</dbReference>
<reference evidence="5" key="1">
    <citation type="submission" date="2023-07" db="EMBL/GenBank/DDBJ databases">
        <title>Chromosome-level genome assembly of Artemia franciscana.</title>
        <authorList>
            <person name="Jo E."/>
        </authorList>
    </citation>
    <scope>NUCLEOTIDE SEQUENCE</scope>
    <source>
        <tissue evidence="5">Whole body</tissue>
    </source>
</reference>
<evidence type="ECO:0000256" key="3">
    <source>
        <dbReference type="SAM" id="Phobius"/>
    </source>
</evidence>
<keyword evidence="3" id="KW-0472">Membrane</keyword>
<keyword evidence="3" id="KW-1133">Transmembrane helix</keyword>
<accession>A0AA88H390</accession>
<dbReference type="PANTHER" id="PTHR24252:SF7">
    <property type="entry name" value="HYALIN"/>
    <property type="match status" value="1"/>
</dbReference>
<dbReference type="GO" id="GO:0004252">
    <property type="term" value="F:serine-type endopeptidase activity"/>
    <property type="evidence" value="ECO:0007669"/>
    <property type="project" value="InterPro"/>
</dbReference>
<dbReference type="PROSITE" id="PS50240">
    <property type="entry name" value="TRYPSIN_DOM"/>
    <property type="match status" value="1"/>
</dbReference>
<comment type="caution">
    <text evidence="5">The sequence shown here is derived from an EMBL/GenBank/DDBJ whole genome shotgun (WGS) entry which is preliminary data.</text>
</comment>
<evidence type="ECO:0000313" key="5">
    <source>
        <dbReference type="EMBL" id="KAK2703673.1"/>
    </source>
</evidence>
<dbReference type="InterPro" id="IPR001314">
    <property type="entry name" value="Peptidase_S1A"/>
</dbReference>
<evidence type="ECO:0000256" key="1">
    <source>
        <dbReference type="ARBA" id="ARBA00023157"/>
    </source>
</evidence>
<evidence type="ECO:0000256" key="2">
    <source>
        <dbReference type="RuleBase" id="RU363034"/>
    </source>
</evidence>
<dbReference type="PANTHER" id="PTHR24252">
    <property type="entry name" value="ACROSIN-RELATED"/>
    <property type="match status" value="1"/>
</dbReference>
<dbReference type="SUPFAM" id="SSF50494">
    <property type="entry name" value="Trypsin-like serine proteases"/>
    <property type="match status" value="1"/>
</dbReference>
<protein>
    <recommendedName>
        <fullName evidence="4">Peptidase S1 domain-containing protein</fullName>
    </recommendedName>
</protein>
<dbReference type="InterPro" id="IPR018114">
    <property type="entry name" value="TRYPSIN_HIS"/>
</dbReference>
<dbReference type="InterPro" id="IPR001254">
    <property type="entry name" value="Trypsin_dom"/>
</dbReference>
<evidence type="ECO:0000313" key="6">
    <source>
        <dbReference type="Proteomes" id="UP001187531"/>
    </source>
</evidence>
<keyword evidence="3" id="KW-0812">Transmembrane</keyword>
<dbReference type="PRINTS" id="PR00722">
    <property type="entry name" value="CHYMOTRYPSIN"/>
</dbReference>
<keyword evidence="1" id="KW-1015">Disulfide bond</keyword>
<dbReference type="EMBL" id="JAVRJZ010000081">
    <property type="protein sequence ID" value="KAK2703673.1"/>
    <property type="molecule type" value="Genomic_DNA"/>
</dbReference>
<feature type="transmembrane region" description="Helical" evidence="3">
    <location>
        <begin position="20"/>
        <end position="39"/>
    </location>
</feature>
<organism evidence="5 6">
    <name type="scientific">Artemia franciscana</name>
    <name type="common">Brine shrimp</name>
    <name type="synonym">Artemia sanfranciscana</name>
    <dbReference type="NCBI Taxonomy" id="6661"/>
    <lineage>
        <taxon>Eukaryota</taxon>
        <taxon>Metazoa</taxon>
        <taxon>Ecdysozoa</taxon>
        <taxon>Arthropoda</taxon>
        <taxon>Crustacea</taxon>
        <taxon>Branchiopoda</taxon>
        <taxon>Anostraca</taxon>
        <taxon>Artemiidae</taxon>
        <taxon>Artemia</taxon>
    </lineage>
</organism>
<gene>
    <name evidence="5" type="ORF">QYM36_017969</name>
</gene>
<feature type="domain" description="Peptidase S1" evidence="4">
    <location>
        <begin position="584"/>
        <end position="914"/>
    </location>
</feature>
<keyword evidence="2" id="KW-0720">Serine protease</keyword>
<evidence type="ECO:0000259" key="4">
    <source>
        <dbReference type="PROSITE" id="PS50240"/>
    </source>
</evidence>
<sequence>MTAVESLGTGKLTTNSRMKLFNLYVFLFTCLTTGIIATGETKKESRKGRYLDAMLDWPYFSQNWQTSAAWQGGYHPSYSYFPPDRLNAISWAEQPFSPSFYPYGPVRGPAQNSVFYRPTASNLYYQPMGNIPGIPQNWMPVQNINIPPLKYITGTTHKDTVEPGIISSPENNHHLTIVFDEYQPIPLVNSLSEITNDIANDDSNLASAVKVSHTSTTENYNDLTDNILKNSSNQEVALNTEVALNHIVNLVQYQPGPSENSVFGTTTDKAIDIDNIASSITSVTQMNSKSTTEQYGYSDVGVDSNIPDQGPNKAVEGTLPTTESTNEASPFNVITISDNEETTFITESDNGFDLEDVNLSTEKPHEFTIEINSDEVGEIVSTEFPITSSDVFSTLTKGETLDHNAIKDSSETSTDASFSKTTVPISSSVAQTVAAATWSSLSDDYVANNMSSLDPDMLQLNDSTSIVTVEVGIKCSSKAKLRKAMVKFLREMDYRIQVLVAESNCGPSFASVTSNMSFLIKMNEMTPVDLFKKIKLQCYFGCTIGSETFYFRDFKFEQSEEVQHLLSLPENMSCGTRRTDVARIKNGENARDGQYPWMAAVFIHYYDPEFSSFVLLYCGGSIISPFHILTAAHCLSSIKDHPNVFVHAGSVSLPFNNISATLENIDRENVAEDEKDLNPLELIQDILKQLSDPKIIEKPGVLRFVSDLLSANMDKKDGRQGRKISKTVEERAKALEEALENQFPELLFAEGGSLHTDFRVDEDRAENDFAIIKLKKPLEFNDYIRPICLGPPNINFENQRGVITGWGATTEAEGSIQLQVASTPIWSLEKCKELYPISIINPGETSVCAGGVDPVTSVTACRGDSGGPLQYQLRDGRWSVIGIVSYALNESCSYAPTVYAKVSSSIPWIRQTTYLELTS</sequence>
<dbReference type="AlphaFoldDB" id="A0AA88H390"/>
<dbReference type="SMART" id="SM00020">
    <property type="entry name" value="Tryp_SPc"/>
    <property type="match status" value="1"/>
</dbReference>
<dbReference type="CDD" id="cd00190">
    <property type="entry name" value="Tryp_SPc"/>
    <property type="match status" value="1"/>
</dbReference>
<dbReference type="InterPro" id="IPR043504">
    <property type="entry name" value="Peptidase_S1_PA_chymotrypsin"/>
</dbReference>
<dbReference type="Pfam" id="PF00089">
    <property type="entry name" value="Trypsin"/>
    <property type="match status" value="2"/>
</dbReference>
<dbReference type="GO" id="GO:0006508">
    <property type="term" value="P:proteolysis"/>
    <property type="evidence" value="ECO:0007669"/>
    <property type="project" value="UniProtKB-KW"/>
</dbReference>
<keyword evidence="2" id="KW-0378">Hydrolase</keyword>
<dbReference type="InterPro" id="IPR009003">
    <property type="entry name" value="Peptidase_S1_PA"/>
</dbReference>
<keyword evidence="2" id="KW-0645">Protease</keyword>
<dbReference type="PROSITE" id="PS00134">
    <property type="entry name" value="TRYPSIN_HIS"/>
    <property type="match status" value="1"/>
</dbReference>
<dbReference type="PROSITE" id="PS00135">
    <property type="entry name" value="TRYPSIN_SER"/>
    <property type="match status" value="1"/>
</dbReference>
<name>A0AA88H390_ARTSF</name>
<keyword evidence="6" id="KW-1185">Reference proteome</keyword>
<dbReference type="Gene3D" id="2.40.10.10">
    <property type="entry name" value="Trypsin-like serine proteases"/>
    <property type="match status" value="3"/>
</dbReference>
<dbReference type="Proteomes" id="UP001187531">
    <property type="component" value="Unassembled WGS sequence"/>
</dbReference>